<dbReference type="AlphaFoldDB" id="A0ABD2UUD3"/>
<comment type="caution">
    <text evidence="4">The sequence shown here is derived from an EMBL/GenBank/DDBJ whole genome shotgun (WGS) entry which is preliminary data.</text>
</comment>
<feature type="compositionally biased region" description="Basic and acidic residues" evidence="2">
    <location>
        <begin position="433"/>
        <end position="457"/>
    </location>
</feature>
<feature type="region of interest" description="Disordered" evidence="2">
    <location>
        <begin position="501"/>
        <end position="546"/>
    </location>
</feature>
<dbReference type="InterPro" id="IPR021827">
    <property type="entry name" value="Nup186/Nup192/Nup205"/>
</dbReference>
<accession>A0ABD2UUD3</accession>
<feature type="region of interest" description="Disordered" evidence="2">
    <location>
        <begin position="216"/>
        <end position="252"/>
    </location>
</feature>
<dbReference type="Pfam" id="PF10358">
    <property type="entry name" value="NT-C2"/>
    <property type="match status" value="1"/>
</dbReference>
<evidence type="ECO:0000256" key="2">
    <source>
        <dbReference type="SAM" id="MobiDB-lite"/>
    </source>
</evidence>
<protein>
    <recommendedName>
        <fullName evidence="3">C2 NT-type domain-containing protein</fullName>
    </recommendedName>
</protein>
<feature type="domain" description="C2 NT-type" evidence="3">
    <location>
        <begin position="7"/>
        <end position="167"/>
    </location>
</feature>
<proteinExistence type="predicted"/>
<name>A0ABD2UUD3_9SOLN</name>
<evidence type="ECO:0000313" key="5">
    <source>
        <dbReference type="Proteomes" id="UP001627284"/>
    </source>
</evidence>
<dbReference type="Proteomes" id="UP001627284">
    <property type="component" value="Unassembled WGS sequence"/>
</dbReference>
<dbReference type="EMBL" id="JBJKTR010000003">
    <property type="protein sequence ID" value="KAL3372456.1"/>
    <property type="molecule type" value="Genomic_DNA"/>
</dbReference>
<dbReference type="InterPro" id="IPR019448">
    <property type="entry name" value="NT-C2"/>
</dbReference>
<keyword evidence="5" id="KW-1185">Reference proteome</keyword>
<organism evidence="4 5">
    <name type="scientific">Solanum stoloniferum</name>
    <dbReference type="NCBI Taxonomy" id="62892"/>
    <lineage>
        <taxon>Eukaryota</taxon>
        <taxon>Viridiplantae</taxon>
        <taxon>Streptophyta</taxon>
        <taxon>Embryophyta</taxon>
        <taxon>Tracheophyta</taxon>
        <taxon>Spermatophyta</taxon>
        <taxon>Magnoliopsida</taxon>
        <taxon>eudicotyledons</taxon>
        <taxon>Gunneridae</taxon>
        <taxon>Pentapetalae</taxon>
        <taxon>asterids</taxon>
        <taxon>lamiids</taxon>
        <taxon>Solanales</taxon>
        <taxon>Solanaceae</taxon>
        <taxon>Solanoideae</taxon>
        <taxon>Solaneae</taxon>
        <taxon>Solanum</taxon>
    </lineage>
</organism>
<feature type="compositionally biased region" description="Basic and acidic residues" evidence="2">
    <location>
        <begin position="534"/>
        <end position="543"/>
    </location>
</feature>
<evidence type="ECO:0000259" key="3">
    <source>
        <dbReference type="PROSITE" id="PS51840"/>
    </source>
</evidence>
<sequence>MVLGLKTRTRNSPSVQVEYLIHIKEIKPWPASQSLNTPRAVLIEWQYGDKLSGSTNQVVPSLGTGSGIGDGRIEFDESFRLPVTLLREAFFKGGDGDTYQKNCIEFHLYEPRRDKTVKGQHLGTATIDLADYGVIRESLSICPPINCKRTYRNSAQPLLFLKIQLGERSRVRPSLRDSLKREASMDRNGSLSRLLSEEYAEEAEFASYTDDDVSSHLSLPVSSSTNGSNYGSPPQGEERFAGVKSSPGQDEYENVLDDKKRLENMDKKQGTQSPSSLQGSLSHTSTDLSSDLAWISKKIGGSSSIQYSTSNVNNITGDTENACMLIKLDKQAQCVEQIAASDESGSEISCRQSSEEGLINAHPAEKACLIPHITDESSNFVNTVSNFSDNEIEENASTPSLNGLCDDARGAVTQNGNSEDHRENGQQCSPDNGEQHQENEHEKEILENKGQCKKDESVSCYPEEDTLEPVLKETDAVSAYRDSSGAKSNTPQNEILKHVMSVRSSSESNRDGSVGSDQLLVQDTPKGARGFSSNERKDQKVSPRDTTNILLESKIHKLEQRVKMLEEELRESAAIEVGLYSVVAEHGYSANKVHAPARRLSRFYLHAYKENSVLKRGSASKSAISGIYLVAKACGNDVARLTFWLSNSVVLRATLTKFHGKQQLPHSADTVPEKAVVKDKKKKFSPLKWESCSSNDVRNDVCESLGNWEDLVTFIRALEKIEAWIFSRIIESIWWQTLIPYMQSGTATAICNDMGPEINRFSSTMSSSGAEEHGNFSLELWKKALRHACERICPIRAGGHECGCLHLLSKLIMEQCVARLDVAIFNAILRESSDEMPSDPISDPISDAEVLPIPAGKASFGAGAQLKIAIGNWSRWITELVGSGGANSVDDETRADNEDDGSEYDSSSESFNLLNALSDLMLLPKDMLLSRTIRKEVCPTFGPIIIRRVLNVFVPDEFCPDPIHEVVLEALNSKDPFDAEEDSVMSYPCTAAPIAYKPPSAASVDGLLGEVSRHTQLRRSRSSVLKKSYTSDDELDQLDLNFIISEGIATSPLVKSSRIAEGSGNGNGNGNAVRYQLLREVWINSE</sequence>
<dbReference type="PANTHER" id="PTHR31344">
    <property type="entry name" value="NUCLEAR PORE COMPLEX PROTEIN NUP205"/>
    <property type="match status" value="1"/>
</dbReference>
<dbReference type="EMBL" id="JBJKTR010000003">
    <property type="protein sequence ID" value="KAL3372457.1"/>
    <property type="molecule type" value="Genomic_DNA"/>
</dbReference>
<keyword evidence="1" id="KW-0175">Coiled coil</keyword>
<feature type="region of interest" description="Disordered" evidence="2">
    <location>
        <begin position="393"/>
        <end position="472"/>
    </location>
</feature>
<reference evidence="4 5" key="1">
    <citation type="submission" date="2024-05" db="EMBL/GenBank/DDBJ databases">
        <title>De novo assembly of an allotetraploid wild potato.</title>
        <authorList>
            <person name="Hosaka A.J."/>
        </authorList>
    </citation>
    <scope>NUCLEOTIDE SEQUENCE [LARGE SCALE GENOMIC DNA]</scope>
    <source>
        <tissue evidence="4">Young leaves</tissue>
    </source>
</reference>
<evidence type="ECO:0000256" key="1">
    <source>
        <dbReference type="SAM" id="Coils"/>
    </source>
</evidence>
<dbReference type="PANTHER" id="PTHR31344:SF23">
    <property type="entry name" value="C2 NT-TYPE DOMAIN-CONTAINING PROTEIN"/>
    <property type="match status" value="1"/>
</dbReference>
<feature type="coiled-coil region" evidence="1">
    <location>
        <begin position="548"/>
        <end position="575"/>
    </location>
</feature>
<dbReference type="PROSITE" id="PS51840">
    <property type="entry name" value="C2_NT"/>
    <property type="match status" value="1"/>
</dbReference>
<evidence type="ECO:0000313" key="4">
    <source>
        <dbReference type="EMBL" id="KAL3372457.1"/>
    </source>
</evidence>
<feature type="region of interest" description="Disordered" evidence="2">
    <location>
        <begin position="885"/>
        <end position="908"/>
    </location>
</feature>
<gene>
    <name evidence="4" type="ORF">AABB24_004808</name>
</gene>